<dbReference type="PANTHER" id="PTHR30329">
    <property type="entry name" value="STATOR ELEMENT OF FLAGELLAR MOTOR COMPLEX"/>
    <property type="match status" value="1"/>
</dbReference>
<accession>A0A5K7ZP02</accession>
<dbReference type="InterPro" id="IPR036365">
    <property type="entry name" value="PGBD-like_sf"/>
</dbReference>
<evidence type="ECO:0000313" key="7">
    <source>
        <dbReference type="Proteomes" id="UP000425960"/>
    </source>
</evidence>
<keyword evidence="2 4" id="KW-0472">Membrane</keyword>
<feature type="domain" description="OmpA-like" evidence="5">
    <location>
        <begin position="45"/>
        <end position="151"/>
    </location>
</feature>
<dbReference type="Pfam" id="PF00691">
    <property type="entry name" value="OmpA"/>
    <property type="match status" value="1"/>
</dbReference>
<sequence length="825" mass="93090">MVDKSPEYYTTSGGGISATHPTLRLCEVKIAPSLSGEFNTIKASLVPRACWRLDNLRFAFDSSFLLPDAKDELSNLAVLVNAHPDAPLTVFGHADPVGNDSYNKKLSGRRAQTVYAVLIRDINMWEQLYSNPEGSDNWQDRSIITILNTLMYGPIPEGNKLDDHGREILKKFQKDHGLMESGNPCSSTRQKLFKLYMDHICRDEYNKKPFMLDKKDFLGQGSDPHGKADYQGCSEFNPRLLFSISENQRYQQDSDKSERNRENASNRRVLIYLFQPGVKIAVEHWPCPRAKDGIGDCQKRFWSDHQKRRSLQKDRREYETSHDTFACRFYDRLASQSPCERGEIVAMECLPTLFTIEQPGASNYVRMHSLWAYVAHFVPGSDQLDRVQRYTIEEGKLHDPGNNEILVMECDREAYFYFSHRGDLLSLDQGKWFKKDKSGLPLLGPLSAPRGPDGKLELNIWDQNDWAIVRGPRVDGVRPDAVTMSEWKDNYKIGKLLPLKKGGFGFFPYGSYREKERQEQWLGNIPDSSELVHLGNPGGNAMWAGTLSALPSDKAKLHLIHYGPYGDLHVGSYNEIAPSGKNHDFPGHHLYNQALVDLLLALPSSDQPDSAIDTLPAPPVRCLLPGDICYQSQGLTNNCGAYSFSFVMNYWMPYTNNPSRKDGALYAKPGNVDDTINGARTPADIVNAAHKFKMNARDNDAEELSRPRAIKLLKLWIQAGVPVMVLVEEEYNVWSLHWKTIVGYDGNRFFFNNSGGDAEVIRAQRTPGVNYEFAPVGNDVDSQTAHWNKWKSAGGDIVDLITSVDECTFIPIYPKDSMFSGDSAL</sequence>
<dbReference type="InterPro" id="IPR036737">
    <property type="entry name" value="OmpA-like_sf"/>
</dbReference>
<dbReference type="Proteomes" id="UP000425960">
    <property type="component" value="Chromosome"/>
</dbReference>
<evidence type="ECO:0000313" key="6">
    <source>
        <dbReference type="EMBL" id="BBO81499.1"/>
    </source>
</evidence>
<keyword evidence="3" id="KW-0998">Cell outer membrane</keyword>
<dbReference type="PRINTS" id="PR01021">
    <property type="entry name" value="OMPADOMAIN"/>
</dbReference>
<dbReference type="KEGG" id="dov:DSCO28_20650"/>
<protein>
    <recommendedName>
        <fullName evidence="5">OmpA-like domain-containing protein</fullName>
    </recommendedName>
</protein>
<dbReference type="SUPFAM" id="SSF47090">
    <property type="entry name" value="PGBD-like"/>
    <property type="match status" value="1"/>
</dbReference>
<dbReference type="PROSITE" id="PS51123">
    <property type="entry name" value="OMPA_2"/>
    <property type="match status" value="1"/>
</dbReference>
<evidence type="ECO:0000256" key="2">
    <source>
        <dbReference type="ARBA" id="ARBA00023136"/>
    </source>
</evidence>
<evidence type="ECO:0000256" key="4">
    <source>
        <dbReference type="PROSITE-ProRule" id="PRU00473"/>
    </source>
</evidence>
<dbReference type="GO" id="GO:0009279">
    <property type="term" value="C:cell outer membrane"/>
    <property type="evidence" value="ECO:0007669"/>
    <property type="project" value="UniProtKB-SubCell"/>
</dbReference>
<dbReference type="PANTHER" id="PTHR30329:SF21">
    <property type="entry name" value="LIPOPROTEIN YIAD-RELATED"/>
    <property type="match status" value="1"/>
</dbReference>
<evidence type="ECO:0000256" key="1">
    <source>
        <dbReference type="ARBA" id="ARBA00004442"/>
    </source>
</evidence>
<dbReference type="CDD" id="cd07185">
    <property type="entry name" value="OmpA_C-like"/>
    <property type="match status" value="1"/>
</dbReference>
<comment type="subcellular location">
    <subcellularLocation>
        <location evidence="1">Cell outer membrane</location>
    </subcellularLocation>
</comment>
<dbReference type="AlphaFoldDB" id="A0A5K7ZP02"/>
<dbReference type="InterPro" id="IPR006665">
    <property type="entry name" value="OmpA-like"/>
</dbReference>
<evidence type="ECO:0000259" key="5">
    <source>
        <dbReference type="PROSITE" id="PS51123"/>
    </source>
</evidence>
<dbReference type="RefSeq" id="WP_155310027.1">
    <property type="nucleotide sequence ID" value="NZ_AP021876.1"/>
</dbReference>
<organism evidence="6 7">
    <name type="scientific">Desulfosarcina ovata subsp. sediminis</name>
    <dbReference type="NCBI Taxonomy" id="885957"/>
    <lineage>
        <taxon>Bacteria</taxon>
        <taxon>Pseudomonadati</taxon>
        <taxon>Thermodesulfobacteriota</taxon>
        <taxon>Desulfobacteria</taxon>
        <taxon>Desulfobacterales</taxon>
        <taxon>Desulfosarcinaceae</taxon>
        <taxon>Desulfosarcina</taxon>
    </lineage>
</organism>
<dbReference type="Gene3D" id="3.90.70.10">
    <property type="entry name" value="Cysteine proteinases"/>
    <property type="match status" value="1"/>
</dbReference>
<dbReference type="Gene3D" id="3.30.1330.60">
    <property type="entry name" value="OmpA-like domain"/>
    <property type="match status" value="1"/>
</dbReference>
<dbReference type="EMBL" id="AP021876">
    <property type="protein sequence ID" value="BBO81499.1"/>
    <property type="molecule type" value="Genomic_DNA"/>
</dbReference>
<dbReference type="InterPro" id="IPR006664">
    <property type="entry name" value="OMP_bac"/>
</dbReference>
<gene>
    <name evidence="6" type="ORF">DSCO28_20650</name>
</gene>
<reference evidence="6 7" key="1">
    <citation type="submission" date="2019-11" db="EMBL/GenBank/DDBJ databases">
        <title>Comparative genomics of hydrocarbon-degrading Desulfosarcina strains.</title>
        <authorList>
            <person name="Watanabe M."/>
            <person name="Kojima H."/>
            <person name="Fukui M."/>
        </authorList>
    </citation>
    <scope>NUCLEOTIDE SEQUENCE [LARGE SCALE GENOMIC DNA]</scope>
    <source>
        <strain evidence="6 7">28bB2T</strain>
    </source>
</reference>
<dbReference type="InterPro" id="IPR050330">
    <property type="entry name" value="Bact_OuterMem_StrucFunc"/>
</dbReference>
<evidence type="ECO:0000256" key="3">
    <source>
        <dbReference type="ARBA" id="ARBA00023237"/>
    </source>
</evidence>
<proteinExistence type="predicted"/>
<name>A0A5K7ZP02_9BACT</name>
<dbReference type="SUPFAM" id="SSF103088">
    <property type="entry name" value="OmpA-like"/>
    <property type="match status" value="1"/>
</dbReference>